<dbReference type="EMBL" id="BKCJ011035421">
    <property type="protein sequence ID" value="GFC71903.1"/>
    <property type="molecule type" value="Genomic_DNA"/>
</dbReference>
<accession>A0A699QKR9</accession>
<evidence type="ECO:0000313" key="2">
    <source>
        <dbReference type="EMBL" id="GFC71903.1"/>
    </source>
</evidence>
<sequence>MRKKTIPVPKILLRNNPEREANWETKESNGEAYSSTEDLDSYDSDCDDVSNAKAVLMANLSNYASDVM</sequence>
<gene>
    <name evidence="2" type="ORF">Tci_843873</name>
</gene>
<dbReference type="AlphaFoldDB" id="A0A699QKR9"/>
<name>A0A699QKR9_TANCI</name>
<protein>
    <submittedName>
        <fullName evidence="2">Uncharacterized protein</fullName>
    </submittedName>
</protein>
<comment type="caution">
    <text evidence="2">The sequence shown here is derived from an EMBL/GenBank/DDBJ whole genome shotgun (WGS) entry which is preliminary data.</text>
</comment>
<evidence type="ECO:0000256" key="1">
    <source>
        <dbReference type="SAM" id="MobiDB-lite"/>
    </source>
</evidence>
<organism evidence="2">
    <name type="scientific">Tanacetum cinerariifolium</name>
    <name type="common">Dalmatian daisy</name>
    <name type="synonym">Chrysanthemum cinerariifolium</name>
    <dbReference type="NCBI Taxonomy" id="118510"/>
    <lineage>
        <taxon>Eukaryota</taxon>
        <taxon>Viridiplantae</taxon>
        <taxon>Streptophyta</taxon>
        <taxon>Embryophyta</taxon>
        <taxon>Tracheophyta</taxon>
        <taxon>Spermatophyta</taxon>
        <taxon>Magnoliopsida</taxon>
        <taxon>eudicotyledons</taxon>
        <taxon>Gunneridae</taxon>
        <taxon>Pentapetalae</taxon>
        <taxon>asterids</taxon>
        <taxon>campanulids</taxon>
        <taxon>Asterales</taxon>
        <taxon>Asteraceae</taxon>
        <taxon>Asteroideae</taxon>
        <taxon>Anthemideae</taxon>
        <taxon>Anthemidinae</taxon>
        <taxon>Tanacetum</taxon>
    </lineage>
</organism>
<feature type="compositionally biased region" description="Basic and acidic residues" evidence="1">
    <location>
        <begin position="19"/>
        <end position="29"/>
    </location>
</feature>
<proteinExistence type="predicted"/>
<feature type="region of interest" description="Disordered" evidence="1">
    <location>
        <begin position="19"/>
        <end position="41"/>
    </location>
</feature>
<reference evidence="2" key="1">
    <citation type="journal article" date="2019" name="Sci. Rep.">
        <title>Draft genome of Tanacetum cinerariifolium, the natural source of mosquito coil.</title>
        <authorList>
            <person name="Yamashiro T."/>
            <person name="Shiraishi A."/>
            <person name="Satake H."/>
            <person name="Nakayama K."/>
        </authorList>
    </citation>
    <scope>NUCLEOTIDE SEQUENCE</scope>
</reference>